<organism evidence="2 3">
    <name type="scientific">Cephalotus follicularis</name>
    <name type="common">Albany pitcher plant</name>
    <dbReference type="NCBI Taxonomy" id="3775"/>
    <lineage>
        <taxon>Eukaryota</taxon>
        <taxon>Viridiplantae</taxon>
        <taxon>Streptophyta</taxon>
        <taxon>Embryophyta</taxon>
        <taxon>Tracheophyta</taxon>
        <taxon>Spermatophyta</taxon>
        <taxon>Magnoliopsida</taxon>
        <taxon>eudicotyledons</taxon>
        <taxon>Gunneridae</taxon>
        <taxon>Pentapetalae</taxon>
        <taxon>rosids</taxon>
        <taxon>fabids</taxon>
        <taxon>Oxalidales</taxon>
        <taxon>Cephalotaceae</taxon>
        <taxon>Cephalotus</taxon>
    </lineage>
</organism>
<dbReference type="InParanoid" id="A0A1Q3D993"/>
<dbReference type="InterPro" id="IPR021109">
    <property type="entry name" value="Peptidase_aspartic_dom_sf"/>
</dbReference>
<evidence type="ECO:0000313" key="3">
    <source>
        <dbReference type="Proteomes" id="UP000187406"/>
    </source>
</evidence>
<feature type="region of interest" description="Disordered" evidence="1">
    <location>
        <begin position="178"/>
        <end position="199"/>
    </location>
</feature>
<dbReference type="PANTHER" id="PTHR35046:SF26">
    <property type="entry name" value="RNA-DIRECTED DNA POLYMERASE"/>
    <property type="match status" value="1"/>
</dbReference>
<dbReference type="OrthoDB" id="785668at2759"/>
<evidence type="ECO:0000313" key="2">
    <source>
        <dbReference type="EMBL" id="GAV88818.1"/>
    </source>
</evidence>
<dbReference type="Gene3D" id="2.40.70.10">
    <property type="entry name" value="Acid Proteases"/>
    <property type="match status" value="1"/>
</dbReference>
<comment type="caution">
    <text evidence="2">The sequence shown here is derived from an EMBL/GenBank/DDBJ whole genome shotgun (WGS) entry which is preliminary data.</text>
</comment>
<dbReference type="Proteomes" id="UP000187406">
    <property type="component" value="Unassembled WGS sequence"/>
</dbReference>
<dbReference type="AlphaFoldDB" id="A0A1Q3D993"/>
<evidence type="ECO:0000256" key="1">
    <source>
        <dbReference type="SAM" id="MobiDB-lite"/>
    </source>
</evidence>
<gene>
    <name evidence="2" type="ORF">CFOL_v3_32239</name>
</gene>
<keyword evidence="3" id="KW-1185">Reference proteome</keyword>
<proteinExistence type="predicted"/>
<sequence length="199" mass="22796">MRRPQGGQPHIQPIEYDDGAFVAEPEDGELLVIRRVLHAKEIEPDGQRETIFQSRCTMKERVCSLIIDGWSCTNIASTTLVEKLGLSTTAHPTPYKLQWLSNGNHIKVTQQVLLSFSTGKKNKDEVLWDVIPMDACHLLLGRPWQFDREAKHYGRKNNYTIKHQKKTITLTPLSPSQIQVTKTHKKPKENLFLSERSVE</sequence>
<name>A0A1Q3D993_CEPFO</name>
<evidence type="ECO:0008006" key="4">
    <source>
        <dbReference type="Google" id="ProtNLM"/>
    </source>
</evidence>
<protein>
    <recommendedName>
        <fullName evidence="4">Asp_protease_2 domain-containing protein</fullName>
    </recommendedName>
</protein>
<dbReference type="EMBL" id="BDDD01005079">
    <property type="protein sequence ID" value="GAV88818.1"/>
    <property type="molecule type" value="Genomic_DNA"/>
</dbReference>
<dbReference type="PANTHER" id="PTHR35046">
    <property type="entry name" value="ZINC KNUCKLE (CCHC-TYPE) FAMILY PROTEIN"/>
    <property type="match status" value="1"/>
</dbReference>
<accession>A0A1Q3D993</accession>
<dbReference type="CDD" id="cd00303">
    <property type="entry name" value="retropepsin_like"/>
    <property type="match status" value="1"/>
</dbReference>
<reference evidence="3" key="1">
    <citation type="submission" date="2016-04" db="EMBL/GenBank/DDBJ databases">
        <title>Cephalotus genome sequencing.</title>
        <authorList>
            <person name="Fukushima K."/>
            <person name="Hasebe M."/>
            <person name="Fang X."/>
        </authorList>
    </citation>
    <scope>NUCLEOTIDE SEQUENCE [LARGE SCALE GENOMIC DNA]</scope>
    <source>
        <strain evidence="3">cv. St1</strain>
    </source>
</reference>